<accession>A0ACB9PPB7</accession>
<reference evidence="1 2" key="1">
    <citation type="journal article" date="2022" name="DNA Res.">
        <title>Chromosomal-level genome assembly of the orchid tree Bauhinia variegata (Leguminosae; Cercidoideae) supports the allotetraploid origin hypothesis of Bauhinia.</title>
        <authorList>
            <person name="Zhong Y."/>
            <person name="Chen Y."/>
            <person name="Zheng D."/>
            <person name="Pang J."/>
            <person name="Liu Y."/>
            <person name="Luo S."/>
            <person name="Meng S."/>
            <person name="Qian L."/>
            <person name="Wei D."/>
            <person name="Dai S."/>
            <person name="Zhou R."/>
        </authorList>
    </citation>
    <scope>NUCLEOTIDE SEQUENCE [LARGE SCALE GENOMIC DNA]</scope>
    <source>
        <strain evidence="1">BV-YZ2020</strain>
    </source>
</reference>
<gene>
    <name evidence="1" type="ORF">L6164_005022</name>
</gene>
<name>A0ACB9PPB7_BAUVA</name>
<dbReference type="Proteomes" id="UP000828941">
    <property type="component" value="Chromosome 3"/>
</dbReference>
<evidence type="ECO:0000313" key="1">
    <source>
        <dbReference type="EMBL" id="KAI4350575.1"/>
    </source>
</evidence>
<keyword evidence="2" id="KW-1185">Reference proteome</keyword>
<sequence>MGESTCLMQPFCYASGISNEANESNLIHALGQSISFGRFTSESLAWEKWSTFSHNRYVEEAERYSRPGSVAQKKAFFEAHYKRLAAKKAAALLEQANNAASNDVQEQQHEEAVDNIKTHESQTTSPNSEQVHKALSSDPKAMFSSPGHDLNSNISESNTTDGADPERGQEVFAAVNSIKIELQNQLQDIDNRKEANEKIIGTPRMDKPKGINSDQEVSASKSKKKPSVSSSTLFKDNNGASKLTSTPAKYTPFCKDNFATPVSNKPDLSAADKKRATPKSLHKTVNFTPIRELNRLTASVMRRFESSRVSAASSKPTEDSSTPLRTPTVVSKNETQKHASATPLTENKKTKTPIGSSVPGRNGGPKWRLLSAEKKMKSPIISSPLSLRTEERSARRKKNLQEKFNANETQKVHLHTKLKEKAETEIRKLRQSFCFKARPLPDFYKERKASKNDITKEPLTYPESPKEGRKPICKLVENKSSLPPERPPVKNGTRNFPGKNGQITANPLTSNCMMITHENTSPNIQHPTQDKRSHK</sequence>
<protein>
    <submittedName>
        <fullName evidence="1">Uncharacterized protein</fullName>
    </submittedName>
</protein>
<evidence type="ECO:0000313" key="2">
    <source>
        <dbReference type="Proteomes" id="UP000828941"/>
    </source>
</evidence>
<proteinExistence type="predicted"/>
<organism evidence="1 2">
    <name type="scientific">Bauhinia variegata</name>
    <name type="common">Purple orchid tree</name>
    <name type="synonym">Phanera variegata</name>
    <dbReference type="NCBI Taxonomy" id="167791"/>
    <lineage>
        <taxon>Eukaryota</taxon>
        <taxon>Viridiplantae</taxon>
        <taxon>Streptophyta</taxon>
        <taxon>Embryophyta</taxon>
        <taxon>Tracheophyta</taxon>
        <taxon>Spermatophyta</taxon>
        <taxon>Magnoliopsida</taxon>
        <taxon>eudicotyledons</taxon>
        <taxon>Gunneridae</taxon>
        <taxon>Pentapetalae</taxon>
        <taxon>rosids</taxon>
        <taxon>fabids</taxon>
        <taxon>Fabales</taxon>
        <taxon>Fabaceae</taxon>
        <taxon>Cercidoideae</taxon>
        <taxon>Cercideae</taxon>
        <taxon>Bauhiniinae</taxon>
        <taxon>Bauhinia</taxon>
    </lineage>
</organism>
<comment type="caution">
    <text evidence="1">The sequence shown here is derived from an EMBL/GenBank/DDBJ whole genome shotgun (WGS) entry which is preliminary data.</text>
</comment>
<dbReference type="EMBL" id="CM039428">
    <property type="protein sequence ID" value="KAI4350575.1"/>
    <property type="molecule type" value="Genomic_DNA"/>
</dbReference>